<dbReference type="GO" id="GO:0005524">
    <property type="term" value="F:ATP binding"/>
    <property type="evidence" value="ECO:0007669"/>
    <property type="project" value="UniProtKB-UniRule"/>
</dbReference>
<evidence type="ECO:0000256" key="1">
    <source>
        <dbReference type="PROSITE-ProRule" id="PRU10141"/>
    </source>
</evidence>
<dbReference type="SUPFAM" id="SSF82671">
    <property type="entry name" value="SEA domain"/>
    <property type="match status" value="1"/>
</dbReference>
<dbReference type="PhylomeDB" id="A7T7D5"/>
<dbReference type="PROSITE" id="PS00107">
    <property type="entry name" value="PROTEIN_KINASE_ATP"/>
    <property type="match status" value="1"/>
</dbReference>
<feature type="domain" description="Fibronectin type-III" evidence="4">
    <location>
        <begin position="210"/>
        <end position="306"/>
    </location>
</feature>
<feature type="transmembrane region" description="Helical" evidence="2">
    <location>
        <begin position="310"/>
        <end position="333"/>
    </location>
</feature>
<dbReference type="STRING" id="45351.A7T7D5"/>
<dbReference type="PROSITE" id="PS50024">
    <property type="entry name" value="SEA"/>
    <property type="match status" value="1"/>
</dbReference>
<dbReference type="SMART" id="SM00060">
    <property type="entry name" value="FN3"/>
    <property type="match status" value="2"/>
</dbReference>
<dbReference type="SUPFAM" id="SSF56112">
    <property type="entry name" value="Protein kinase-like (PK-like)"/>
    <property type="match status" value="1"/>
</dbReference>
<dbReference type="InterPro" id="IPR011009">
    <property type="entry name" value="Kinase-like_dom_sf"/>
</dbReference>
<dbReference type="EMBL" id="DS472007">
    <property type="protein sequence ID" value="EDO28116.1"/>
    <property type="molecule type" value="Genomic_DNA"/>
</dbReference>
<dbReference type="Pfam" id="PF00041">
    <property type="entry name" value="fn3"/>
    <property type="match status" value="2"/>
</dbReference>
<dbReference type="InterPro" id="IPR050713">
    <property type="entry name" value="RTP_Phos/Ushers"/>
</dbReference>
<dbReference type="InterPro" id="IPR013783">
    <property type="entry name" value="Ig-like_fold"/>
</dbReference>
<proteinExistence type="predicted"/>
<dbReference type="InterPro" id="IPR017441">
    <property type="entry name" value="Protein_kinase_ATP_BS"/>
</dbReference>
<evidence type="ECO:0000259" key="3">
    <source>
        <dbReference type="PROSITE" id="PS50024"/>
    </source>
</evidence>
<dbReference type="InterPro" id="IPR000082">
    <property type="entry name" value="SEA_dom"/>
</dbReference>
<dbReference type="GO" id="GO:0016020">
    <property type="term" value="C:membrane"/>
    <property type="evidence" value="ECO:0007669"/>
    <property type="project" value="UniProtKB-SubCell"/>
</dbReference>
<dbReference type="Gene3D" id="3.30.200.20">
    <property type="entry name" value="Phosphorylase Kinase, domain 1"/>
    <property type="match status" value="1"/>
</dbReference>
<dbReference type="SUPFAM" id="SSF49265">
    <property type="entry name" value="Fibronectin type III"/>
    <property type="match status" value="1"/>
</dbReference>
<dbReference type="CDD" id="cd00063">
    <property type="entry name" value="FN3"/>
    <property type="match status" value="2"/>
</dbReference>
<feature type="non-terminal residue" evidence="5">
    <location>
        <position position="422"/>
    </location>
</feature>
<keyword evidence="2" id="KW-1133">Transmembrane helix</keyword>
<organism evidence="5 6">
    <name type="scientific">Nematostella vectensis</name>
    <name type="common">Starlet sea anemone</name>
    <dbReference type="NCBI Taxonomy" id="45351"/>
    <lineage>
        <taxon>Eukaryota</taxon>
        <taxon>Metazoa</taxon>
        <taxon>Cnidaria</taxon>
        <taxon>Anthozoa</taxon>
        <taxon>Hexacorallia</taxon>
        <taxon>Actiniaria</taxon>
        <taxon>Edwardsiidae</taxon>
        <taxon>Nematostella</taxon>
    </lineage>
</organism>
<feature type="domain" description="Fibronectin type-III" evidence="4">
    <location>
        <begin position="3"/>
        <end position="97"/>
    </location>
</feature>
<keyword evidence="6" id="KW-1185">Reference proteome</keyword>
<reference evidence="5 6" key="1">
    <citation type="journal article" date="2007" name="Science">
        <title>Sea anemone genome reveals ancestral eumetazoan gene repertoire and genomic organization.</title>
        <authorList>
            <person name="Putnam N.H."/>
            <person name="Srivastava M."/>
            <person name="Hellsten U."/>
            <person name="Dirks B."/>
            <person name="Chapman J."/>
            <person name="Salamov A."/>
            <person name="Terry A."/>
            <person name="Shapiro H."/>
            <person name="Lindquist E."/>
            <person name="Kapitonov V.V."/>
            <person name="Jurka J."/>
            <person name="Genikhovich G."/>
            <person name="Grigoriev I.V."/>
            <person name="Lucas S.M."/>
            <person name="Steele R.E."/>
            <person name="Finnerty J.R."/>
            <person name="Technau U."/>
            <person name="Martindale M.Q."/>
            <person name="Rokhsar D.S."/>
        </authorList>
    </citation>
    <scope>NUCLEOTIDE SEQUENCE [LARGE SCALE GENOMIC DNA]</scope>
    <source>
        <strain evidence="6">CH2 X CH6</strain>
    </source>
</reference>
<keyword evidence="2" id="KW-0812">Transmembrane</keyword>
<evidence type="ECO:0000313" key="5">
    <source>
        <dbReference type="EMBL" id="EDO28116.1"/>
    </source>
</evidence>
<dbReference type="PROSITE" id="PS50853">
    <property type="entry name" value="FN3"/>
    <property type="match status" value="2"/>
</dbReference>
<dbReference type="Pfam" id="PF01390">
    <property type="entry name" value="SEA"/>
    <property type="match status" value="1"/>
</dbReference>
<dbReference type="InterPro" id="IPR036364">
    <property type="entry name" value="SEA_dom_sf"/>
</dbReference>
<evidence type="ECO:0000259" key="4">
    <source>
        <dbReference type="PROSITE" id="PS50853"/>
    </source>
</evidence>
<dbReference type="InParanoid" id="A7T7D5"/>
<gene>
    <name evidence="5" type="ORF">NEMVEDRAFT_v1g223329</name>
</gene>
<name>A7T7D5_NEMVE</name>
<dbReference type="AlphaFoldDB" id="A7T7D5"/>
<evidence type="ECO:0000313" key="6">
    <source>
        <dbReference type="Proteomes" id="UP000001593"/>
    </source>
</evidence>
<evidence type="ECO:0000256" key="2">
    <source>
        <dbReference type="SAM" id="Phobius"/>
    </source>
</evidence>
<accession>A7T7D5</accession>
<dbReference type="InterPro" id="IPR003961">
    <property type="entry name" value="FN3_dom"/>
</dbReference>
<dbReference type="Gene3D" id="3.30.70.960">
    <property type="entry name" value="SEA domain"/>
    <property type="match status" value="1"/>
</dbReference>
<dbReference type="HOGENOM" id="CLU_651481_0_0_1"/>
<feature type="domain" description="SEA" evidence="3">
    <location>
        <begin position="95"/>
        <end position="209"/>
    </location>
</feature>
<dbReference type="InterPro" id="IPR036116">
    <property type="entry name" value="FN3_sf"/>
</dbReference>
<protein>
    <submittedName>
        <fullName evidence="5">Uncharacterized protein</fullName>
    </submittedName>
</protein>
<keyword evidence="2" id="KW-0472">Membrane</keyword>
<dbReference type="PANTHER" id="PTHR46957">
    <property type="entry name" value="CYTOKINE RECEPTOR"/>
    <property type="match status" value="1"/>
</dbReference>
<sequence>PPPPRGLTVRFTSESSLRADWLLITRDKANGVIIGYQYLLYNQSGLMSNDTELNTTSSHTFNDLERCEGYEVRVRAWTAGGYGNYSIVELPNECDAVRITFLLKITSETYNSKLKEPKSPEFNALASNIKKQISLLYADKQSYSILQVNINSFSNGSVMASFDVLANRTASISHAYLEKDLVATMVTQARTGSVGELKVDGVIIEGNPPAVKNLQVHDVQSTYVKLTWDLPDFPKEYEIDSFSLEFMKHGDSDFKNSKTIASGEAKAGMVEGLEPGTDYYVRVVTHRKLVSQIGKSERLEITTPDRMLKVILLTIILPVGLAILIVALFLAVFRPRCSAADKPLQPSPMRQIFGPRDGPANNENLYAACLREFPCEWNEIPRDDVDFGKELGSGAFGEVYAGTVSKDGKCLPCAVKTLKRTY</sequence>
<feature type="binding site" evidence="1">
    <location>
        <position position="416"/>
    </location>
    <ligand>
        <name>ATP</name>
        <dbReference type="ChEBI" id="CHEBI:30616"/>
    </ligand>
</feature>
<dbReference type="Gene3D" id="2.60.40.10">
    <property type="entry name" value="Immunoglobulins"/>
    <property type="match status" value="2"/>
</dbReference>
<dbReference type="OMA" id="ELPNECD"/>
<keyword evidence="1" id="KW-0547">Nucleotide-binding</keyword>
<dbReference type="Proteomes" id="UP000001593">
    <property type="component" value="Unassembled WGS sequence"/>
</dbReference>
<keyword evidence="1" id="KW-0067">ATP-binding</keyword>
<dbReference type="PANTHER" id="PTHR46957:SF3">
    <property type="entry name" value="CYTOKINE RECEPTOR"/>
    <property type="match status" value="1"/>
</dbReference>